<dbReference type="OrthoDB" id="10576503at2759"/>
<dbReference type="EMBL" id="KZ613942">
    <property type="protein sequence ID" value="PMD43270.1"/>
    <property type="molecule type" value="Genomic_DNA"/>
</dbReference>
<protein>
    <submittedName>
        <fullName evidence="1">Uncharacterized protein</fullName>
    </submittedName>
</protein>
<dbReference type="Proteomes" id="UP000235786">
    <property type="component" value="Unassembled WGS sequence"/>
</dbReference>
<gene>
    <name evidence="1" type="ORF">L207DRAFT_509780</name>
</gene>
<sequence>MSTNKSSMLFPYIKCTRGIEMLLVRDHNAGLCSDGYCTWYSEAGSLEALYPHLLHFGPGPETDITSLQTAQELCEVAQQVPLHLYCISRRLLLDVRQNSTVAVPLLLLHAWRAIRAALQYRELLCLSCVPGCWQLAATSWLRVPSVRVTALRH</sequence>
<evidence type="ECO:0000313" key="1">
    <source>
        <dbReference type="EMBL" id="PMD43270.1"/>
    </source>
</evidence>
<proteinExistence type="predicted"/>
<accession>A0A2J6RXN2</accession>
<dbReference type="AlphaFoldDB" id="A0A2J6RXN2"/>
<reference evidence="1 2" key="1">
    <citation type="submission" date="2016-04" db="EMBL/GenBank/DDBJ databases">
        <title>A degradative enzymes factory behind the ericoid mycorrhizal symbiosis.</title>
        <authorList>
            <consortium name="DOE Joint Genome Institute"/>
            <person name="Martino E."/>
            <person name="Morin E."/>
            <person name="Grelet G."/>
            <person name="Kuo A."/>
            <person name="Kohler A."/>
            <person name="Daghino S."/>
            <person name="Barry K."/>
            <person name="Choi C."/>
            <person name="Cichocki N."/>
            <person name="Clum A."/>
            <person name="Copeland A."/>
            <person name="Hainaut M."/>
            <person name="Haridas S."/>
            <person name="Labutti K."/>
            <person name="Lindquist E."/>
            <person name="Lipzen A."/>
            <person name="Khouja H.-R."/>
            <person name="Murat C."/>
            <person name="Ohm R."/>
            <person name="Olson A."/>
            <person name="Spatafora J."/>
            <person name="Veneault-Fourrey C."/>
            <person name="Henrissat B."/>
            <person name="Grigoriev I."/>
            <person name="Martin F."/>
            <person name="Perotto S."/>
        </authorList>
    </citation>
    <scope>NUCLEOTIDE SEQUENCE [LARGE SCALE GENOMIC DNA]</scope>
    <source>
        <strain evidence="1 2">F</strain>
    </source>
</reference>
<organism evidence="1 2">
    <name type="scientific">Hyaloscypha variabilis (strain UAMH 11265 / GT02V1 / F)</name>
    <name type="common">Meliniomyces variabilis</name>
    <dbReference type="NCBI Taxonomy" id="1149755"/>
    <lineage>
        <taxon>Eukaryota</taxon>
        <taxon>Fungi</taxon>
        <taxon>Dikarya</taxon>
        <taxon>Ascomycota</taxon>
        <taxon>Pezizomycotina</taxon>
        <taxon>Leotiomycetes</taxon>
        <taxon>Helotiales</taxon>
        <taxon>Hyaloscyphaceae</taxon>
        <taxon>Hyaloscypha</taxon>
        <taxon>Hyaloscypha variabilis</taxon>
    </lineage>
</organism>
<keyword evidence="2" id="KW-1185">Reference proteome</keyword>
<evidence type="ECO:0000313" key="2">
    <source>
        <dbReference type="Proteomes" id="UP000235786"/>
    </source>
</evidence>
<name>A0A2J6RXN2_HYAVF</name>